<protein>
    <recommendedName>
        <fullName evidence="3">Reverse transcriptase domain-containing protein</fullName>
    </recommendedName>
</protein>
<dbReference type="EMBL" id="CAJVCH010101432">
    <property type="protein sequence ID" value="CAG7723665.1"/>
    <property type="molecule type" value="Genomic_DNA"/>
</dbReference>
<name>A0A8J2P4D8_9HEXA</name>
<dbReference type="Proteomes" id="UP000708208">
    <property type="component" value="Unassembled WGS sequence"/>
</dbReference>
<comment type="caution">
    <text evidence="1">The sequence shown here is derived from an EMBL/GenBank/DDBJ whole genome shotgun (WGS) entry which is preliminary data.</text>
</comment>
<accession>A0A8J2P4D8</accession>
<evidence type="ECO:0000313" key="2">
    <source>
        <dbReference type="Proteomes" id="UP000708208"/>
    </source>
</evidence>
<reference evidence="1" key="1">
    <citation type="submission" date="2021-06" db="EMBL/GenBank/DDBJ databases">
        <authorList>
            <person name="Hodson N. C."/>
            <person name="Mongue J. A."/>
            <person name="Jaron S. K."/>
        </authorList>
    </citation>
    <scope>NUCLEOTIDE SEQUENCE</scope>
</reference>
<organism evidence="1 2">
    <name type="scientific">Allacma fusca</name>
    <dbReference type="NCBI Taxonomy" id="39272"/>
    <lineage>
        <taxon>Eukaryota</taxon>
        <taxon>Metazoa</taxon>
        <taxon>Ecdysozoa</taxon>
        <taxon>Arthropoda</taxon>
        <taxon>Hexapoda</taxon>
        <taxon>Collembola</taxon>
        <taxon>Symphypleona</taxon>
        <taxon>Sminthuridae</taxon>
        <taxon>Allacma</taxon>
    </lineage>
</organism>
<feature type="non-terminal residue" evidence="1">
    <location>
        <position position="1"/>
    </location>
</feature>
<sequence>MERDTYKLKPKDVYKIIKRILEDEVHRANIAPPDCEKMVEYYANLWSDPDNEIEVANHEENKYEPLSWEELDGALKSSRNGKAPGSDKLPTDLFKNATITLKKRLLAFYNKILSGATIPEDFRTAIVVFADNEDDLQRAMYNLQKVADKYGMRILLSKTKVMAFEGK</sequence>
<evidence type="ECO:0000313" key="1">
    <source>
        <dbReference type="EMBL" id="CAG7723665.1"/>
    </source>
</evidence>
<proteinExistence type="predicted"/>
<dbReference type="OrthoDB" id="410381at2759"/>
<evidence type="ECO:0008006" key="3">
    <source>
        <dbReference type="Google" id="ProtNLM"/>
    </source>
</evidence>
<gene>
    <name evidence="1" type="ORF">AFUS01_LOCUS12738</name>
</gene>
<dbReference type="AlphaFoldDB" id="A0A8J2P4D8"/>
<keyword evidence="2" id="KW-1185">Reference proteome</keyword>